<sequence length="73" mass="8147">MSFRSAELSSSEAYLRFGSNCRLRGLEFPVIPPHIATGKDKPWFLIHLSITFTCSSILVDISKNAPFDCSLNI</sequence>
<proteinExistence type="predicted"/>
<evidence type="ECO:0000313" key="1">
    <source>
        <dbReference type="EMBL" id="OTG36159.1"/>
    </source>
</evidence>
<name>A0A251VLE6_HELAN</name>
<gene>
    <name evidence="1" type="ORF">HannXRQ_Chr01g0004561</name>
</gene>
<keyword evidence="2" id="KW-1185">Reference proteome</keyword>
<reference evidence="2" key="1">
    <citation type="journal article" date="2017" name="Nature">
        <title>The sunflower genome provides insights into oil metabolism, flowering and Asterid evolution.</title>
        <authorList>
            <person name="Badouin H."/>
            <person name="Gouzy J."/>
            <person name="Grassa C.J."/>
            <person name="Murat F."/>
            <person name="Staton S.E."/>
            <person name="Cottret L."/>
            <person name="Lelandais-Briere C."/>
            <person name="Owens G.L."/>
            <person name="Carrere S."/>
            <person name="Mayjonade B."/>
            <person name="Legrand L."/>
            <person name="Gill N."/>
            <person name="Kane N.C."/>
            <person name="Bowers J.E."/>
            <person name="Hubner S."/>
            <person name="Bellec A."/>
            <person name="Berard A."/>
            <person name="Berges H."/>
            <person name="Blanchet N."/>
            <person name="Boniface M.C."/>
            <person name="Brunel D."/>
            <person name="Catrice O."/>
            <person name="Chaidir N."/>
            <person name="Claudel C."/>
            <person name="Donnadieu C."/>
            <person name="Faraut T."/>
            <person name="Fievet G."/>
            <person name="Helmstetter N."/>
            <person name="King M."/>
            <person name="Knapp S.J."/>
            <person name="Lai Z."/>
            <person name="Le Paslier M.C."/>
            <person name="Lippi Y."/>
            <person name="Lorenzon L."/>
            <person name="Mandel J.R."/>
            <person name="Marage G."/>
            <person name="Marchand G."/>
            <person name="Marquand E."/>
            <person name="Bret-Mestries E."/>
            <person name="Morien E."/>
            <person name="Nambeesan S."/>
            <person name="Nguyen T."/>
            <person name="Pegot-Espagnet P."/>
            <person name="Pouilly N."/>
            <person name="Raftis F."/>
            <person name="Sallet E."/>
            <person name="Schiex T."/>
            <person name="Thomas J."/>
            <person name="Vandecasteele C."/>
            <person name="Vares D."/>
            <person name="Vear F."/>
            <person name="Vautrin S."/>
            <person name="Crespi M."/>
            <person name="Mangin B."/>
            <person name="Burke J.M."/>
            <person name="Salse J."/>
            <person name="Munos S."/>
            <person name="Vincourt P."/>
            <person name="Rieseberg L.H."/>
            <person name="Langlade N.B."/>
        </authorList>
    </citation>
    <scope>NUCLEOTIDE SEQUENCE [LARGE SCALE GENOMIC DNA]</scope>
    <source>
        <strain evidence="2">cv. SF193</strain>
    </source>
</reference>
<dbReference type="InParanoid" id="A0A251VLE6"/>
<accession>A0A251VLE6</accession>
<organism evidence="1 2">
    <name type="scientific">Helianthus annuus</name>
    <name type="common">Common sunflower</name>
    <dbReference type="NCBI Taxonomy" id="4232"/>
    <lineage>
        <taxon>Eukaryota</taxon>
        <taxon>Viridiplantae</taxon>
        <taxon>Streptophyta</taxon>
        <taxon>Embryophyta</taxon>
        <taxon>Tracheophyta</taxon>
        <taxon>Spermatophyta</taxon>
        <taxon>Magnoliopsida</taxon>
        <taxon>eudicotyledons</taxon>
        <taxon>Gunneridae</taxon>
        <taxon>Pentapetalae</taxon>
        <taxon>asterids</taxon>
        <taxon>campanulids</taxon>
        <taxon>Asterales</taxon>
        <taxon>Asteraceae</taxon>
        <taxon>Asteroideae</taxon>
        <taxon>Heliantheae alliance</taxon>
        <taxon>Heliantheae</taxon>
        <taxon>Helianthus</taxon>
    </lineage>
</organism>
<dbReference type="AlphaFoldDB" id="A0A251VLE6"/>
<protein>
    <submittedName>
        <fullName evidence="1">Uncharacterized protein</fullName>
    </submittedName>
</protein>
<dbReference type="Proteomes" id="UP000215914">
    <property type="component" value="Chromosome 1"/>
</dbReference>
<dbReference type="EMBL" id="CM007890">
    <property type="protein sequence ID" value="OTG36159.1"/>
    <property type="molecule type" value="Genomic_DNA"/>
</dbReference>
<evidence type="ECO:0000313" key="2">
    <source>
        <dbReference type="Proteomes" id="UP000215914"/>
    </source>
</evidence>